<reference evidence="1 2" key="1">
    <citation type="journal article" date="2021" name="Plant Biotechnol. J.">
        <title>Multi-omics assisted identification of the key and species-specific regulatory components of drought-tolerant mechanisms in Gossypium stocksii.</title>
        <authorList>
            <person name="Yu D."/>
            <person name="Ke L."/>
            <person name="Zhang D."/>
            <person name="Wu Y."/>
            <person name="Sun Y."/>
            <person name="Mei J."/>
            <person name="Sun J."/>
            <person name="Sun Y."/>
        </authorList>
    </citation>
    <scope>NUCLEOTIDE SEQUENCE [LARGE SCALE GENOMIC DNA]</scope>
    <source>
        <strain evidence="2">cv. E1</strain>
        <tissue evidence="1">Leaf</tissue>
    </source>
</reference>
<proteinExistence type="predicted"/>
<protein>
    <submittedName>
        <fullName evidence="1">Uncharacterized protein</fullName>
    </submittedName>
</protein>
<keyword evidence="2" id="KW-1185">Reference proteome</keyword>
<dbReference type="Proteomes" id="UP000828251">
    <property type="component" value="Unassembled WGS sequence"/>
</dbReference>
<gene>
    <name evidence="1" type="ORF">J1N35_041026</name>
</gene>
<dbReference type="OrthoDB" id="1837042at2759"/>
<dbReference type="EMBL" id="JAIQCV010000012">
    <property type="protein sequence ID" value="KAH1039283.1"/>
    <property type="molecule type" value="Genomic_DNA"/>
</dbReference>
<organism evidence="1 2">
    <name type="scientific">Gossypium stocksii</name>
    <dbReference type="NCBI Taxonomy" id="47602"/>
    <lineage>
        <taxon>Eukaryota</taxon>
        <taxon>Viridiplantae</taxon>
        <taxon>Streptophyta</taxon>
        <taxon>Embryophyta</taxon>
        <taxon>Tracheophyta</taxon>
        <taxon>Spermatophyta</taxon>
        <taxon>Magnoliopsida</taxon>
        <taxon>eudicotyledons</taxon>
        <taxon>Gunneridae</taxon>
        <taxon>Pentapetalae</taxon>
        <taxon>rosids</taxon>
        <taxon>malvids</taxon>
        <taxon>Malvales</taxon>
        <taxon>Malvaceae</taxon>
        <taxon>Malvoideae</taxon>
        <taxon>Gossypium</taxon>
    </lineage>
</organism>
<name>A0A9D3ZJ15_9ROSI</name>
<evidence type="ECO:0000313" key="2">
    <source>
        <dbReference type="Proteomes" id="UP000828251"/>
    </source>
</evidence>
<evidence type="ECO:0000313" key="1">
    <source>
        <dbReference type="EMBL" id="KAH1039283.1"/>
    </source>
</evidence>
<dbReference type="AlphaFoldDB" id="A0A9D3ZJ15"/>
<accession>A0A9D3ZJ15</accession>
<sequence length="175" mass="19977">MGYLTRLCVHEVTGSRDRKHGVIRPGLFRGLNLSRREDTPIRAGHKIEDYFTLKDTIKKVVRNGKLAEFVDQGMDEDWASSNAKRKAHMRNVMLVNPYKSLYQQGKLNIEFGDDDEEFMCDEEGNDPMTEQTLSMDRDPVSAIRPTNSEIVSNVVNEACTRARSRGLKFAEHRAS</sequence>
<comment type="caution">
    <text evidence="1">The sequence shown here is derived from an EMBL/GenBank/DDBJ whole genome shotgun (WGS) entry which is preliminary data.</text>
</comment>